<feature type="domain" description="Ketosynthase family 3 (KS3)" evidence="7">
    <location>
        <begin position="5169"/>
        <end position="5601"/>
    </location>
</feature>
<dbReference type="InterPro" id="IPR014043">
    <property type="entry name" value="Acyl_transferase_dom"/>
</dbReference>
<dbReference type="Pfam" id="PF08659">
    <property type="entry name" value="KR"/>
    <property type="match status" value="2"/>
</dbReference>
<dbReference type="InterPro" id="IPR020806">
    <property type="entry name" value="PKS_PP-bd"/>
</dbReference>
<feature type="domain" description="Ketosynthase family 3 (KS3)" evidence="7">
    <location>
        <begin position="6655"/>
        <end position="7105"/>
    </location>
</feature>
<evidence type="ECO:0000256" key="3">
    <source>
        <dbReference type="ARBA" id="ARBA00022679"/>
    </source>
</evidence>
<dbReference type="InterPro" id="IPR013120">
    <property type="entry name" value="FAR_NAD-bd"/>
</dbReference>
<feature type="domain" description="Carrier" evidence="6">
    <location>
        <begin position="3813"/>
        <end position="3893"/>
    </location>
</feature>
<feature type="region of interest" description="N-terminal hotdog fold" evidence="4">
    <location>
        <begin position="1563"/>
        <end position="1712"/>
    </location>
</feature>
<dbReference type="InterPro" id="IPR057326">
    <property type="entry name" value="KR_dom"/>
</dbReference>
<dbReference type="Gene3D" id="3.10.129.110">
    <property type="entry name" value="Polyketide synthase dehydratase"/>
    <property type="match status" value="1"/>
</dbReference>
<feature type="domain" description="Ketosynthase family 3 (KS3)" evidence="7">
    <location>
        <begin position="109"/>
        <end position="461"/>
    </location>
</feature>
<name>A0A0F7UC82_NEOCL</name>
<feature type="region of interest" description="C-terminal hotdog fold" evidence="4">
    <location>
        <begin position="1733"/>
        <end position="1880"/>
    </location>
</feature>
<dbReference type="InterPro" id="IPR020841">
    <property type="entry name" value="PKS_Beta-ketoAc_synthase_dom"/>
</dbReference>
<feature type="domain" description="Ketosynthase family 3 (KS3)" evidence="7">
    <location>
        <begin position="734"/>
        <end position="1174"/>
    </location>
</feature>
<feature type="domain" description="Ketosynthase family 3 (KS3)" evidence="7">
    <location>
        <begin position="2022"/>
        <end position="2456"/>
    </location>
</feature>
<dbReference type="InterPro" id="IPR013968">
    <property type="entry name" value="PKS_KR"/>
</dbReference>
<dbReference type="EMBL" id="LN714481">
    <property type="protein sequence ID" value="CEL66250.1"/>
    <property type="molecule type" value="Genomic_DNA"/>
</dbReference>
<dbReference type="SUPFAM" id="SSF51735">
    <property type="entry name" value="NAD(P)-binding Rossmann-fold domains"/>
    <property type="match status" value="3"/>
</dbReference>
<dbReference type="InterPro" id="IPR016035">
    <property type="entry name" value="Acyl_Trfase/lysoPLipase"/>
</dbReference>
<protein>
    <submittedName>
        <fullName evidence="9">Soraphen polyketide synthase A, related</fullName>
    </submittedName>
</protein>
<organism evidence="9">
    <name type="scientific">Neospora caninum (strain Liverpool)</name>
    <dbReference type="NCBI Taxonomy" id="572307"/>
    <lineage>
        <taxon>Eukaryota</taxon>
        <taxon>Sar</taxon>
        <taxon>Alveolata</taxon>
        <taxon>Apicomplexa</taxon>
        <taxon>Conoidasida</taxon>
        <taxon>Coccidia</taxon>
        <taxon>Eucoccidiorida</taxon>
        <taxon>Eimeriorina</taxon>
        <taxon>Sarcocystidae</taxon>
        <taxon>Neospora</taxon>
    </lineage>
</organism>
<dbReference type="InterPro" id="IPR014031">
    <property type="entry name" value="Ketoacyl_synth_C"/>
</dbReference>
<feature type="domain" description="Carrier" evidence="6">
    <location>
        <begin position="5063"/>
        <end position="5143"/>
    </location>
</feature>
<dbReference type="Gene3D" id="3.30.70.3290">
    <property type="match status" value="1"/>
</dbReference>
<dbReference type="InterPro" id="IPR018201">
    <property type="entry name" value="Ketoacyl_synth_AS"/>
</dbReference>
<evidence type="ECO:0000256" key="5">
    <source>
        <dbReference type="SAM" id="MobiDB-lite"/>
    </source>
</evidence>
<dbReference type="InterPro" id="IPR016039">
    <property type="entry name" value="Thiolase-like"/>
</dbReference>
<feature type="region of interest" description="Disordered" evidence="5">
    <location>
        <begin position="2843"/>
        <end position="2863"/>
    </location>
</feature>
<dbReference type="Pfam" id="PF02801">
    <property type="entry name" value="Ketoacyl-synt_C"/>
    <property type="match status" value="7"/>
</dbReference>
<reference evidence="9" key="1">
    <citation type="journal article" date="2015" name="PLoS ONE">
        <title>Comprehensive Evaluation of Toxoplasma gondii VEG and Neospora caninum LIV Genomes with Tachyzoite Stage Transcriptome and Proteome Defines Novel Transcript Features.</title>
        <authorList>
            <person name="Ramaprasad A."/>
            <person name="Mourier T."/>
            <person name="Naeem R."/>
            <person name="Malas T.B."/>
            <person name="Moussa E."/>
            <person name="Panigrahi A."/>
            <person name="Vermont S.J."/>
            <person name="Otto T.D."/>
            <person name="Wastling J."/>
            <person name="Pain A."/>
        </authorList>
    </citation>
    <scope>NUCLEOTIDE SEQUENCE</scope>
    <source>
        <strain evidence="9">Liverpool</strain>
    </source>
</reference>
<gene>
    <name evidence="9" type="ORF">BN1204_020690</name>
</gene>
<dbReference type="SMART" id="SM00827">
    <property type="entry name" value="PKS_AT"/>
    <property type="match status" value="5"/>
</dbReference>
<feature type="region of interest" description="Disordered" evidence="5">
    <location>
        <begin position="596"/>
        <end position="619"/>
    </location>
</feature>
<dbReference type="SUPFAM" id="SSF53901">
    <property type="entry name" value="Thiolase-like"/>
    <property type="match status" value="8"/>
</dbReference>
<keyword evidence="2" id="KW-0597">Phosphoprotein</keyword>
<dbReference type="Gene3D" id="3.40.50.720">
    <property type="entry name" value="NAD(P)-binding Rossmann-like Domain"/>
    <property type="match status" value="3"/>
</dbReference>
<dbReference type="PANTHER" id="PTHR43775">
    <property type="entry name" value="FATTY ACID SYNTHASE"/>
    <property type="match status" value="1"/>
</dbReference>
<feature type="domain" description="PKS/mFAS DH" evidence="8">
    <location>
        <begin position="1563"/>
        <end position="1880"/>
    </location>
</feature>
<proteinExistence type="predicted"/>
<dbReference type="InterPro" id="IPR050091">
    <property type="entry name" value="PKS_NRPS_Biosynth_Enz"/>
</dbReference>
<evidence type="ECO:0000259" key="6">
    <source>
        <dbReference type="PROSITE" id="PS50075"/>
    </source>
</evidence>
<dbReference type="GO" id="GO:0004312">
    <property type="term" value="F:fatty acid synthase activity"/>
    <property type="evidence" value="ECO:0007669"/>
    <property type="project" value="TreeGrafter"/>
</dbReference>
<comment type="caution">
    <text evidence="4">Lacks conserved residue(s) required for the propagation of feature annotation.</text>
</comment>
<feature type="domain" description="Carrier" evidence="6">
    <location>
        <begin position="2867"/>
        <end position="2947"/>
    </location>
</feature>
<dbReference type="Pfam" id="PF00698">
    <property type="entry name" value="Acyl_transf_1"/>
    <property type="match status" value="5"/>
</dbReference>
<dbReference type="Gene3D" id="3.40.47.10">
    <property type="match status" value="8"/>
</dbReference>
<feature type="compositionally biased region" description="Polar residues" evidence="5">
    <location>
        <begin position="596"/>
        <end position="617"/>
    </location>
</feature>
<keyword evidence="3" id="KW-0808">Transferase</keyword>
<dbReference type="PROSITE" id="PS00606">
    <property type="entry name" value="KS3_1"/>
    <property type="match status" value="4"/>
</dbReference>
<sequence>MEADLTQTLVSCLECVTQSDGEDAAHPSTDAEYLFSVVRADDVAFTEFLTRVSAQLDVPIGPLAARAHESFSAFIVHVREIAKEQTVCVKPFTNYITHVTNCSFTEDEGTSISVVGVACRLPGNANNPLDFWSVLAEGQDAIVPIPSKRWNLKEFSEGYSERGTIYVKEGGFIDGIDEFDNGFFKISSSEARRMDPQQRMLLELSHEAFESAGLHAQTDSNHQFGVFVGCSSTECLMLVPEATVALCAAGMLALDSRCRPFDAAANGYGRGEGAVVFLLERRRYPPDGRPRLKSLATIRGHGTNHNGHNVSVTAPSDVAQKKLVDGVLRAAKVEPRQVAYLEAHGTGTKLGDTIEFRAIKSVFSSSRSMDNPLLIGSGKSNVGHLEGCAGAVGLLKALLVLYFREVPPTLHFKKVSPLIDDEGFNYRIPTKRVTLESDRPIFASVSSFGLGGCNAHVIIESVPKEREMDARSLSQRHDWNHARFPVFESSDDGNSFGGLALRHDVDLGNNTSTHPRRRSTASLFDKGTFTPVSAGLRRFTAFSSGYGTPLLRAHQYGTTAETREASETPAITETQPARRALDGDGGVYVENESVTDNLERSFSSENDNASVPSTARSELSEHDHVSSYVGVGVDEEFLQSVVLQTLRQVLKEAAPIRSDVSLKTLGIDSLAAVEFRDSLQESLGINLPASLVFDFPTIDDVCGFLTQKLNSGRGGNRRNTPGMLLQQNQNTASESCVAVRGMSCRFPGAEGGKIESFWEMLLSYSDCIQEIPTSRFDTSTIFDKDYDARDKIYVNSAGILRTADMFDNMFFKISEAEVRHIDPRQRILLEVAYDALVDSQVLGCKGLAALGNETVGVVVGCSGNDWNTFLQHHDLSASSFSGPGTSPALLSNRVSYSLALRGPSLTIDTACSSSLVAMDIARQLLNASQCNLALVGGVQLLLTADTFTHYCRARMLSPDCRCKTFDASANGYVRSEGCGVVVLENMHDRQVSKDTTYAWLLGTANNHVGRSASLTAPNGPAQQAVILAALRSAQLPLDSQICMIETHGTGTALGDPIEIGALQAVYGQGTSADTPLVLGALKSRIGHTEGAAGIAGFIKLICSLRHRIAPPNLHLKQFNPHIDISTADSSRPFLLPTKPYPLDTLMVGQKNDPLLGAVSSFGFGGSNAHAIVEVPPIQGPAGPEIAEAGLRRAQAAADEPHQPMVWLFTGQGSQYVNMAKSIYEAEDSFRETVEECSAYLAAENLMPEGGPSSLEEIIYPRQDEDAEEAERLLMQTQYSQVAIFVVELALTRVLKERGLRPAAVLGHSLGEYAAAVTAGVFSWRDALRVVAARARIMSEQEPQDGVMAACRLSAAEVQAALDSELKGLTSVAVAADNGPRSVVVSGRRAEVEQVLSFFSMSGKARFLKVSHAFHSPLMAGAVEPVRRLFEGVEFSEPAIPFSSTVLGRLTVGGELGNALYWAEQITKPVRFRESLSIVASVFRSPAVQFVEVGPCAVLVNLGKKWCMPSGCEQHRWCLAVDQCRPLAGQSSVSWQSVGAAETGSKTARHTWNHRRFPWNPTPHPLLGFREATKQEHVDEHLYQKAVPPALAEVFGDDGSLRISTLPAAAILDALIAAAKLVSQSGALGDDASNVSVQLKNYRTYRDMILPLPQDSDNADVCLTLCFRITNEHSQQVIAGFGHYAPIPALIGSPEENWLPITEATVMPDSKARSDQCLPLHVLQQRFSKAEEMAQPEENNARHTAEDWEFQSRYKSIRTVHRRDNEALVHLSRTRTVAEEGFTVCPVILTEMLFVAGTIAKGQAPFERDLEYAVSGAEIVTSFGISEDASDSFWGHVHVLPVKPGDARSRFANVTLYTEKGQASMQLQSVQLHPTGRVSVQREIDMQKSFLRACYQRIDAVLDPVNQARPTCVSSRQSLTPQTSYPHDKLIALVTEACRRVIGTDDEPDFHTPLQELGLDSLGAVAFRDALEDTFRLKLPATILFDHPDLDTLSQFIARKLEDSVEEAGVSGISVPNHCDYRDGDVAVIGMACRLPGSSNSVSEFWEALRTSVDCVAEIPPTRFDIEEFFDSDQSAKGKMYVREGGFVDGATLFDNRFFGIPAAEAHEMDPRQRLSMEVAAEAFWDAGIGQTDSASRDTLVAVGKTNTDAVRMGYGQLSPFSCSGANNSILSNRISYFFGLKGPSMTIDAACASSLIAIVAGFNELTRGACKTALVMGVNLLLSPECYIEICKATMLSPDCRCKTFDAKANGYVRSEGCCGILLKKMPRDATTSETHDVYAWLRSATTNHVGRSASLTAPNGPAQTTLIQDAIRSARLQRVSDIAVLETHGTGTSLGDPIEIGALQAVYGQGTSADTPLVLGALKSRIGHTEGAAGIAGFIKLICSLRHRIAPPNLHLKQFNPHIDISTADSSRPFLLPTKPYPLDTLMVGQKNDPLLGAVSSFGFGGSNAHAIVEVPPIQGPAGPEIAEAGLRRAQAAADEPHQPMVWLFTGQGSQYVNMAKSIYEAEDSFRETVEECSAYLAAENLMPEGGPSSLEEIIYPRQDEDAEEAERLLMQTQYSQVAIFVVELALTRVLKERGLRPAAVLGHSLGEYAAAVIAGVFSWRDALRVVAARARIMSEQEPQDGVMAACRLSAAEVQAALDSELKGLTSVAVAADNGPRSVVVSGRRAEVEQVLSFFSMSGKARFLKVSHAFHSPLMAGAVEPVRRLFEGVEFSEPAIPFSSTVLGRRTVGGELGNALYWAEQITKPVRFREATQAVTSGDLSHIRAYVEVGPSRVLSAMGRDCVSLEGAKAQEWICIVDPRSAANPVEVVAALKGRFVEHRPKDESARHVWNHRSVTLRRRDERGSKQTTGPEARQGGTFASMAPDELKAFVQATVSGAAKQVLGSADEPPTDAPLQDMGIDSLGAVEFRNNLQDSLGVKLPATILFDHPTIEALATFLGSLLHSEEGRETRSVNSAKMLSPLLDEKDSVSIAVVGMACRLPGSVNDLESFGEMLLTFKDCIQEIPPSRFSIDEVYDPDPDAKGKIYVREGGFIDGAELFDNRFFGISDAEAREMDPRQRISLEVSYEAFVDAGYSREELLGSPVGVFVGAMNHDKLYDDLRQLTSYSGTSTALAILSNRLSYTFGLTGPSVTIDTACSSSLVAAEYAALGIAGGKFDRAVVHGINVIPKVEGYILCCRARMLSASGRCRTFDATADGYARAEASACIVIEHEEKTSGRTHARLLAVATNHVGRSASITSPNGPAQQAVIRAALRSANVKSPRSVAVVETHGTGTSLGDPIEIGALQAVYGQGTSADTPLVLGALKSRIGHTEGAAGIAGFIKLICSLRHRIAPPNLHLKQFNPHIDISTADSSRPFLLPTKPYPLDTLMVGQKNDPLLGAVSSFGFGGSNAHAIVEVPPIQGPAGPEIAEAGLRRAQAAADEPHQPMVWLFTGQGSQYVNMAKALYEAEDSFRETVEECSAYLAAENLMPEGGPSSLEEIIYPRQDEDAEEAERLLMQTQYSQVAIFVVELALTRVLKERGLRPAAVLGHSLGEYAAAVTAGVFSWRDALRVVAARARIMSEQEPQDGVMAACRLSAAEVQAALDSELKGLTSVAVAADNGPRSVVVSGRRAEVEQVLSFFSMSGKARFLKVSHAFHSPLMAGAVEPVRRLFEGVEFSEPAIPFSSTVLGRLTVGGELGNALYWAEQITKPVRFREATQAVTSGDLSHIRAYVEVGPSRVLSAMGRDCVSLEGAKAQEWICIVDPRSAANPVEVVAALKGRFVEHRPKDESARHVWNHRSVTLRRRDERGSKQTTGPEARQGGTFASMAPDELKAFVQATVSGAAKQVLGSADELPTDAPLQSLGIDSLGAVEFRNAVQDVFNIRLSATLLFDYPSIQAVSDHLLNVIGANSGIDNSPSPVGHLSSTAILQEGGFNIAVVGIACRLPGSVSDLAAFGEMLLTFKDCIQEIPPSRFSIDEVYDPDPDAKGKIYVREGGFIDGAELFDNRFFGISDAEAQEMDPRQRISLEVSYEAFVDAGYSREELLGSPVGVFVGAMNHDKLHNSMLYANSLTATGAAVSILANRLSYTYGLTSSSLTVDTACSSSLVATDIANKDLVLGVCERALVVGTNVISTPQHFLDTSRSRMLSRDCRCKTFDASANGYVRAEGCCALILQRVSGLPHPRPIYAFLAGTASNHVGRSASLTAPNGPAQQAVVRAALRSANVKSPRSVAVVETHGTGTSLGDPIEIGALQAVYGQGTSADTPLVLGALKSRIGHTEGAAGIAGFIKLICSLRHRIAPPNLHLKQFNPHIDISTADSSRPFLLPTKPYPLDTLMVGQKNDPLLGAVSSFGFGGSNAHAIVEVPPIQGPAGPEIAEAGLRRAQAAADEPHQPMVWLFTGQGSQYVNMAKALYEAEDSFRETVEECSAYLAAENLMPEGGPSSLEEIIYPRQDEDAEEAERLLMQTQYSQVAIFVVELALTRVLKERGLRPAAVLGHSLGEYAAAVTAGVFSWRDALRVVAARARIMSEQEPQDGVMAACRLSAAEVQAALDSELKGLTSVAVAADNGPRSVVVSGRRAEVEQVLSFFSMSGKARFLKVSHAFHSPLMAGAVEPVRRLFEGVEFSEPAIPFSSTVLGRRTVGGELGNALYWAEQITKPVRFREATQAVTSGDLSHIRAYVEVGPSRVLSAMGRDCVSLEGAKAQEWICIVDPRSAANPVEVVAALKGRFVEHRPKDESARHVWNHSETLLRGGELFLPRLVPSSTEQCGEGNALAESLAGTVVITGGLGGIGLVVAKWLSDQGARAIVLVSRAGTPSAAVQQSEDWQSLQSRQHKTHIVTARCDVGDLEQVKLLFRNLRDGHYVCRTTGRVVELPPVRGIFHAAGVLKDCPILKQDSDTLASVFRPKSQGAWNIHYALEELQMNEDVKVFLMFSSTASLVGNPGQANYAAANSSLDALISHRRSRGLAGHSIQWGPWIEQGMAAGLGDRLERAGFRGISNRVGVEVVGAVVSQGNTGDAVVACQQFIWPRFAMRYRGCVPAIFEEQTRSVTLRRRDERGSKQTTGPEARQGGTFASMAPDELKAFVQATVSGAAKQVLGSADEPPTDAPLQDMGIDSLGAVEFRNNLQDSLGVKLPATILFDHPTIEALATFLGSLLHSEEGRETRSVNGAKMLSPLLDEKDSVSIAVVGMACRLPGSVNDLESFGEMLLTFKDCIQEIPPSRFSIDEVYDPDPDAKGKIYVREGGFIDGAELFDNRFFGISDAEAREMDPRQRISLEVSYEAFVDAGYSREELLGSPVGVFVGAMNHDKLYDDLRQLTSYSGTSTALAILSNRLSYTFGLTGPSIMIDCACSSSLVAMDYANMELRQDRAGLCLVVGVNIMPTADPYVHCCKARMLSPDCRCKVFAANANGYVRSEGCAALILERTAAHTPRNIKPYANLLGTANNHVGRSASITSPNGPAQQAVVRAALRSANVKSPRSVAVVETHGTGTSLGDPIEIGALQAVYGQGTSADTPLVLGALKSRIGHTEGAAGIAGFIKLICSLRHRIAPPNLHLKQFNPHIDISTADSSRPFLLPTKPYPLDTLMVGQKNDPLLGAVSSFGFGGSNAHAIVEVPPIQGPAGPEIAEAGLRRAQAAADEPHQPMVWLFTGQGSQYVNMAKALYEAEDSFRETVEECSAYLAAENLMPEGGPSSLEEIIYPRQDEDAEEAERLLMQTQYSQVAIFVVELALTRVLKERGLRPAAVLGHSLGEYAAAVTAGVFSWRDALRVVAARARIMSEQEPQDGVMAACRLSAAEVQAALNSELKGLTSVAVAADNGPRSVVVSGRRAEVEQVLSFFSMSGKARFLKVSHAFHSPLMAGAVEPVRRLFEGVEFSEPAIPFSSTVLGRLTVGGELGNALYWAEQITKPVRFREAVIATFDGGVVGLAAVEVGPKRTLANIGPACVSISTHPDYVWLSAIDGPSASESASQFQAFLKGVASLAKRIVHWNQRPFPLARLQEGKNADERSRSLTKAGPPSLPSIWSEKWSYHSDVPQIDGLNANPKKAWIIVGVPSQHMAGVLQSVKRMGLDTSRVCGLGAISSLETLRNLVQGGSWAGILVVSGLWTTTSAVECLTETAHILLQYADLSREMEVPPLAVVTRGAQRVVQSPETLSQKAIASFDSEPPEEQWTAQVHDDVPLHAGLLAFCRTARLEMERCCRQLKPLLYFDTDGVHPGQSKEALDLQLEAVFQWLSKEDVQAPSSEQNRTESATLNEWDVVVRGQSYFVPRANSVLLKQPRIPAVDSIQSSKSYIVTGGLGGIGVVVASWLMRQGAGKIFLWSRKGIPTDDVKQTSQWCELKHAMESGQIQTVRCDVSVIEQVRDSIGLAVADLTLGGIFHCAGTEGKGRLQDLSQHDIAGVYASKVEGAWNLHRICKEMSIDKHLDFFVLFSSIAALPGNDAFAAYAAANGCLDNLAEHRRSLSLPGKSIRWGPWLDVGMAARTSSFERVMKSRGIRGFHNEEAISLLEVLLGAEEDLTCCAAVHVDWRIYAHIFGSHVPAWLQDVIPGLRKNLTVTSETSTTGQRHDSMDLQGVESAVLDVARKMCGGEDPVSTSTEISSLGLDSLGAVEFRNALQESLNIKLPASLLVEYPCLKDIIQFIMENCFSDAAKSATELVPLLTRDPAAVDQGFAVVGMGCRIPKNAMTPEGFWEMLLDEVDAVCEIPMERFNIDAFYDPDPEQDKCYTRDAALLDHPDLFDNSFFNLSDQEVLAIDPQQRVLLEVAYEAFFEAGFTKEALLGNDFGVFCAAYNNDFQFTNLTQGKATMCVFDKQEGRGRIPSLGEAAGYPEPGGFMCFIPNRISYSFGLTGPSIGIDAACASALVAFDAAITKLKTGACSGALVGGVNIILSPTFFLGGCKAHQFSRAGRCKTFDCSADGLVRGEGCGAAFLLPVAAARERGIFVHAVVRGSATCHYGRSSQITSPNTRALARVLRLSLQDANTEPCLVRYYEAHGTATVLGDVIEMSAVRDVFQNDRNPATPLHMGTVHNNIGHLDAAAGIVAFIKTVLCLKHRFVPANIHFKSLHPDIHGIDPQLIKYTKESQRIMTADHVAGAKQTIFGANLAYGMGGSVAALITESGDEATGRYSPTAVPRPVWNHRQFPLNTQKFVYLMGAMGQISMDDMPTPQSDVIHVMKRLSDTALNVAFMRQLRPSTCGTGNLRSVFLTGATGFIGSQVLFHLLQVKRQDTKLGTDGAKLTIFCLVRARDRAHGMYRIRDSLAGRGIEWNPDFDQQVIPVVGNLEEGENMGLGPKQMQYLEQTVDAVYHAADYVNFALPYDALRKANVLSLVPILKLCTTHVAKPLHLVSNFAHHLQYFAGFSEDLNVAVDETVSPPLTPGFVDRLEQQMPAGIMGYPWTKWAAEEIIGRMKDVLQQRCEEESQNAPMDDSEKKDILSKFQVTVYRLPNSCVYYKNGYTNFANASLSLVLACAQERMVPPGVLPVGAPFLTTPVDLITGVLVKLSMTEKKKHDVYHLVSLRAARRTHVLQVAKWLFPDIVECTVDELFRRIDENKENSPVHPLRAAMRFWRRYWYSSDTDRDSPFPIRVNNVDEDLPGVMATFPSLADTWLRMATYCMKNYHLVRHPFTLAIPFEILKKAVAGIDQRLVELLSLPLHTQQLLNEVCSTEDGTDMSALMAMIDHATLRKYDDCVTSEVPDPRARA</sequence>
<dbReference type="InterPro" id="IPR036291">
    <property type="entry name" value="NAD(P)-bd_dom_sf"/>
</dbReference>
<feature type="domain" description="Ketosynthase family 3 (KS3)" evidence="7">
    <location>
        <begin position="3919"/>
        <end position="4350"/>
    </location>
</feature>
<accession>A0A0F7UC82</accession>
<dbReference type="Pfam" id="PF07993">
    <property type="entry name" value="NAD_binding_4"/>
    <property type="match status" value="1"/>
</dbReference>
<evidence type="ECO:0000256" key="4">
    <source>
        <dbReference type="PROSITE-ProRule" id="PRU01363"/>
    </source>
</evidence>
<keyword evidence="1" id="KW-0596">Phosphopantetheine</keyword>
<dbReference type="GO" id="GO:0004315">
    <property type="term" value="F:3-oxoacyl-[acyl-carrier-protein] synthase activity"/>
    <property type="evidence" value="ECO:0007669"/>
    <property type="project" value="InterPro"/>
</dbReference>
<evidence type="ECO:0000259" key="7">
    <source>
        <dbReference type="PROSITE" id="PS52004"/>
    </source>
</evidence>
<dbReference type="PROSITE" id="PS52019">
    <property type="entry name" value="PKS_MFAS_DH"/>
    <property type="match status" value="1"/>
</dbReference>
<feature type="domain" description="Ketosynthase family 3 (KS3)" evidence="7">
    <location>
        <begin position="2973"/>
        <end position="3402"/>
    </location>
</feature>
<dbReference type="InterPro" id="IPR001227">
    <property type="entry name" value="Ac_transferase_dom_sf"/>
</dbReference>
<dbReference type="PANTHER" id="PTHR43775:SF37">
    <property type="entry name" value="SI:DKEY-61P9.11"/>
    <property type="match status" value="1"/>
</dbReference>
<feature type="region of interest" description="Disordered" evidence="5">
    <location>
        <begin position="3789"/>
        <end position="3809"/>
    </location>
</feature>
<dbReference type="InterPro" id="IPR016036">
    <property type="entry name" value="Malonyl_transacylase_ACP-bd"/>
</dbReference>
<feature type="domain" description="Carrier" evidence="6">
    <location>
        <begin position="6556"/>
        <end position="6632"/>
    </location>
</feature>
<dbReference type="PROSITE" id="PS50075">
    <property type="entry name" value="CARRIER"/>
    <property type="match status" value="6"/>
</dbReference>
<dbReference type="InterPro" id="IPR014030">
    <property type="entry name" value="Ketoacyl_synth_N"/>
</dbReference>
<dbReference type="SMART" id="SM01294">
    <property type="entry name" value="PKS_PP_betabranch"/>
    <property type="match status" value="4"/>
</dbReference>
<dbReference type="GO" id="GO:0006633">
    <property type="term" value="P:fatty acid biosynthetic process"/>
    <property type="evidence" value="ECO:0007669"/>
    <property type="project" value="InterPro"/>
</dbReference>
<dbReference type="CDD" id="cd00833">
    <property type="entry name" value="PKS"/>
    <property type="match status" value="7"/>
</dbReference>
<feature type="region of interest" description="Disordered" evidence="5">
    <location>
        <begin position="5036"/>
        <end position="5059"/>
    </location>
</feature>
<dbReference type="Gene3D" id="3.30.70.250">
    <property type="entry name" value="Malonyl-CoA ACP transacylase, ACP-binding"/>
    <property type="match status" value="3"/>
</dbReference>
<dbReference type="SMART" id="SM00823">
    <property type="entry name" value="PKS_PP"/>
    <property type="match status" value="6"/>
</dbReference>
<dbReference type="GO" id="GO:0031177">
    <property type="term" value="F:phosphopantetheine binding"/>
    <property type="evidence" value="ECO:0007669"/>
    <property type="project" value="InterPro"/>
</dbReference>
<dbReference type="SUPFAM" id="SSF47336">
    <property type="entry name" value="ACP-like"/>
    <property type="match status" value="6"/>
</dbReference>
<evidence type="ECO:0000256" key="1">
    <source>
        <dbReference type="ARBA" id="ARBA00022450"/>
    </source>
</evidence>
<dbReference type="SUPFAM" id="SSF55048">
    <property type="entry name" value="Probable ACP-binding domain of malonyl-CoA ACP transacylase"/>
    <property type="match status" value="5"/>
</dbReference>
<dbReference type="SMART" id="SM00825">
    <property type="entry name" value="PKS_KS"/>
    <property type="match status" value="7"/>
</dbReference>
<dbReference type="InterPro" id="IPR009081">
    <property type="entry name" value="PP-bd_ACP"/>
</dbReference>
<dbReference type="Pfam" id="PF00550">
    <property type="entry name" value="PP-binding"/>
    <property type="match status" value="6"/>
</dbReference>
<dbReference type="InterPro" id="IPR049900">
    <property type="entry name" value="PKS_mFAS_DH"/>
</dbReference>
<dbReference type="Pfam" id="PF00109">
    <property type="entry name" value="ketoacyl-synt"/>
    <property type="match status" value="8"/>
</dbReference>
<dbReference type="SMART" id="SM00822">
    <property type="entry name" value="PKS_KR"/>
    <property type="match status" value="2"/>
</dbReference>
<evidence type="ECO:0000313" key="9">
    <source>
        <dbReference type="EMBL" id="CEL66250.1"/>
    </source>
</evidence>
<evidence type="ECO:0000259" key="8">
    <source>
        <dbReference type="PROSITE" id="PS52019"/>
    </source>
</evidence>
<dbReference type="InterPro" id="IPR036736">
    <property type="entry name" value="ACP-like_sf"/>
</dbReference>
<dbReference type="PROSITE" id="PS52004">
    <property type="entry name" value="KS3_2"/>
    <property type="match status" value="7"/>
</dbReference>
<feature type="domain" description="Carrier" evidence="6">
    <location>
        <begin position="1924"/>
        <end position="2000"/>
    </location>
</feature>
<dbReference type="Gene3D" id="3.40.366.10">
    <property type="entry name" value="Malonyl-Coenzyme A Acyl Carrier Protein, domain 2"/>
    <property type="match status" value="5"/>
</dbReference>
<dbReference type="Gene3D" id="1.10.1200.10">
    <property type="entry name" value="ACP-like"/>
    <property type="match status" value="6"/>
</dbReference>
<dbReference type="InterPro" id="IPR042104">
    <property type="entry name" value="PKS_dehydratase_sf"/>
</dbReference>
<evidence type="ECO:0000256" key="2">
    <source>
        <dbReference type="ARBA" id="ARBA00022553"/>
    </source>
</evidence>
<feature type="domain" description="Carrier" evidence="6">
    <location>
        <begin position="633"/>
        <end position="709"/>
    </location>
</feature>
<dbReference type="SUPFAM" id="SSF52151">
    <property type="entry name" value="FabD/lysophospholipase-like"/>
    <property type="match status" value="5"/>
</dbReference>